<keyword evidence="1" id="KW-0678">Repressor</keyword>
<protein>
    <submittedName>
        <fullName evidence="6">Catabolite control protein A</fullName>
    </submittedName>
</protein>
<keyword evidence="3" id="KW-0238">DNA-binding</keyword>
<evidence type="ECO:0000313" key="6">
    <source>
        <dbReference type="EMBL" id="CAH1059645.1"/>
    </source>
</evidence>
<dbReference type="EMBL" id="CAKMAB010000063">
    <property type="protein sequence ID" value="CAH1059645.1"/>
    <property type="molecule type" value="Genomic_DNA"/>
</dbReference>
<dbReference type="SUPFAM" id="SSF47413">
    <property type="entry name" value="lambda repressor-like DNA-binding domains"/>
    <property type="match status" value="1"/>
</dbReference>
<dbReference type="InterPro" id="IPR010982">
    <property type="entry name" value="Lambda_DNA-bd_dom_sf"/>
</dbReference>
<reference evidence="6" key="1">
    <citation type="submission" date="2021-12" db="EMBL/GenBank/DDBJ databases">
        <authorList>
            <person name="Criscuolo A."/>
        </authorList>
    </citation>
    <scope>NUCLEOTIDE SEQUENCE</scope>
    <source>
        <strain evidence="6">CIP111894</strain>
    </source>
</reference>
<dbReference type="RefSeq" id="WP_234541695.1">
    <property type="nucleotide sequence ID" value="NZ_CAKMAB010000063.1"/>
</dbReference>
<dbReference type="PANTHER" id="PTHR30146">
    <property type="entry name" value="LACI-RELATED TRANSCRIPTIONAL REPRESSOR"/>
    <property type="match status" value="1"/>
</dbReference>
<dbReference type="Gene3D" id="1.10.260.40">
    <property type="entry name" value="lambda repressor-like DNA-binding domains"/>
    <property type="match status" value="1"/>
</dbReference>
<keyword evidence="7" id="KW-1185">Reference proteome</keyword>
<sequence length="366" mass="40361">MYARTFIECAFVGGISIASRKEVAELAGVSEATVSRVLNNVGPLKEETKERVLAAALKLGYTPSSLAQSFARRRSGNLGVVMPYLPKARLFSTYYFSEILSGIGSKAREEGYDLLMLFRNAEELMDYNELFKMRKIDACIVLGAKEEPGELASLRRLKAEGHPFCLINQHFEGEAFHEVDADHVEGSWQAVRHLLDQGFTRIAFLNGPASYSNSRDRLTGYLRALEESNLPLDESLLFEGNFSRKSGTIAAKEMLPLLNEIDAIVTANDRMAIGLQQGLQELGIPRDRIPAMVGYDDSDAAELTTPALSSVRVPFYELGEIAVTKVLELLGCSLSETSSSSQVIQIKLPTELVIRASSKIMNPKEE</sequence>
<evidence type="ECO:0000256" key="4">
    <source>
        <dbReference type="ARBA" id="ARBA00023163"/>
    </source>
</evidence>
<proteinExistence type="predicted"/>
<dbReference type="CDD" id="cd01392">
    <property type="entry name" value="HTH_LacI"/>
    <property type="match status" value="1"/>
</dbReference>
<evidence type="ECO:0000256" key="2">
    <source>
        <dbReference type="ARBA" id="ARBA00023015"/>
    </source>
</evidence>
<dbReference type="PANTHER" id="PTHR30146:SF148">
    <property type="entry name" value="HTH-TYPE TRANSCRIPTIONAL REPRESSOR PURR-RELATED"/>
    <property type="match status" value="1"/>
</dbReference>
<dbReference type="SMART" id="SM00354">
    <property type="entry name" value="HTH_LACI"/>
    <property type="match status" value="1"/>
</dbReference>
<dbReference type="InterPro" id="IPR000843">
    <property type="entry name" value="HTH_LacI"/>
</dbReference>
<dbReference type="Pfam" id="PF13377">
    <property type="entry name" value="Peripla_BP_3"/>
    <property type="match status" value="1"/>
</dbReference>
<dbReference type="SUPFAM" id="SSF53822">
    <property type="entry name" value="Periplasmic binding protein-like I"/>
    <property type="match status" value="1"/>
</dbReference>
<comment type="caution">
    <text evidence="6">The sequence shown here is derived from an EMBL/GenBank/DDBJ whole genome shotgun (WGS) entry which is preliminary data.</text>
</comment>
<name>A0ABM9BKG0_9BACL</name>
<feature type="domain" description="HTH lacI-type" evidence="5">
    <location>
        <begin position="18"/>
        <end position="72"/>
    </location>
</feature>
<dbReference type="InterPro" id="IPR046335">
    <property type="entry name" value="LacI/GalR-like_sensor"/>
</dbReference>
<evidence type="ECO:0000256" key="3">
    <source>
        <dbReference type="ARBA" id="ARBA00023125"/>
    </source>
</evidence>
<evidence type="ECO:0000256" key="1">
    <source>
        <dbReference type="ARBA" id="ARBA00022491"/>
    </source>
</evidence>
<dbReference type="CDD" id="cd06267">
    <property type="entry name" value="PBP1_LacI_sugar_binding-like"/>
    <property type="match status" value="1"/>
</dbReference>
<dbReference type="InterPro" id="IPR028082">
    <property type="entry name" value="Peripla_BP_I"/>
</dbReference>
<evidence type="ECO:0000259" key="5">
    <source>
        <dbReference type="PROSITE" id="PS50932"/>
    </source>
</evidence>
<evidence type="ECO:0000313" key="7">
    <source>
        <dbReference type="Proteomes" id="UP000838749"/>
    </source>
</evidence>
<dbReference type="PROSITE" id="PS50932">
    <property type="entry name" value="HTH_LACI_2"/>
    <property type="match status" value="1"/>
</dbReference>
<gene>
    <name evidence="6" type="primary">ccpA_7</name>
    <name evidence="6" type="ORF">PAECIP111894_05857</name>
</gene>
<keyword evidence="4" id="KW-0804">Transcription</keyword>
<dbReference type="Gene3D" id="3.40.50.2300">
    <property type="match status" value="2"/>
</dbReference>
<dbReference type="Proteomes" id="UP000838749">
    <property type="component" value="Unassembled WGS sequence"/>
</dbReference>
<accession>A0ABM9BKG0</accession>
<organism evidence="6 7">
    <name type="scientific">Paenibacillus pseudetheri</name>
    <dbReference type="NCBI Taxonomy" id="2897682"/>
    <lineage>
        <taxon>Bacteria</taxon>
        <taxon>Bacillati</taxon>
        <taxon>Bacillota</taxon>
        <taxon>Bacilli</taxon>
        <taxon>Bacillales</taxon>
        <taxon>Paenibacillaceae</taxon>
        <taxon>Paenibacillus</taxon>
    </lineage>
</organism>
<dbReference type="Pfam" id="PF00356">
    <property type="entry name" value="LacI"/>
    <property type="match status" value="1"/>
</dbReference>
<keyword evidence="2" id="KW-0805">Transcription regulation</keyword>